<dbReference type="AlphaFoldDB" id="A0A511H423"/>
<gene>
    <name evidence="2" type="ORF">MVI01_00510</name>
    <name evidence="3" type="ORF">SAMN04488504_11650</name>
</gene>
<dbReference type="EMBL" id="BJVY01000001">
    <property type="protein sequence ID" value="GEL68267.1"/>
    <property type="molecule type" value="Genomic_DNA"/>
</dbReference>
<evidence type="ECO:0000313" key="4">
    <source>
        <dbReference type="Proteomes" id="UP000198717"/>
    </source>
</evidence>
<evidence type="ECO:0000313" key="2">
    <source>
        <dbReference type="EMBL" id="GEL68267.1"/>
    </source>
</evidence>
<dbReference type="Gene3D" id="1.10.1740.10">
    <property type="match status" value="1"/>
</dbReference>
<reference evidence="3 4" key="1">
    <citation type="submission" date="2016-10" db="EMBL/GenBank/DDBJ databases">
        <authorList>
            <person name="Varghese N."/>
            <person name="Submissions S."/>
        </authorList>
    </citation>
    <scope>NUCLEOTIDE SEQUENCE [LARGE SCALE GENOMIC DNA]</scope>
    <source>
        <strain evidence="3 4">DSM 2260</strain>
    </source>
</reference>
<dbReference type="EMBL" id="FNAJ01000016">
    <property type="protein sequence ID" value="SDE97837.1"/>
    <property type="molecule type" value="Genomic_DNA"/>
</dbReference>
<dbReference type="InterPro" id="IPR007627">
    <property type="entry name" value="RNA_pol_sigma70_r2"/>
</dbReference>
<feature type="domain" description="RNA polymerase sigma-70 region 2" evidence="1">
    <location>
        <begin position="44"/>
        <end position="97"/>
    </location>
</feature>
<dbReference type="InterPro" id="IPR013325">
    <property type="entry name" value="RNA_pol_sigma_r2"/>
</dbReference>
<comment type="caution">
    <text evidence="2">The sequence shown here is derived from an EMBL/GenBank/DDBJ whole genome shotgun (WGS) entry which is preliminary data.</text>
</comment>
<dbReference type="Pfam" id="PF04542">
    <property type="entry name" value="Sigma70_r2"/>
    <property type="match status" value="1"/>
</dbReference>
<reference evidence="2 5" key="2">
    <citation type="submission" date="2019-07" db="EMBL/GenBank/DDBJ databases">
        <title>Whole genome shotgun sequence of Myxococcus virescens NBRC 100334.</title>
        <authorList>
            <person name="Hosoyama A."/>
            <person name="Uohara A."/>
            <person name="Ohji S."/>
            <person name="Ichikawa N."/>
        </authorList>
    </citation>
    <scope>NUCLEOTIDE SEQUENCE [LARGE SCALE GENOMIC DNA]</scope>
    <source>
        <strain evidence="2 5">NBRC 100334</strain>
    </source>
</reference>
<evidence type="ECO:0000259" key="1">
    <source>
        <dbReference type="Pfam" id="PF04542"/>
    </source>
</evidence>
<sequence length="199" mass="22694">MGIPTRDEDVALHARILQRESVANVDAFAVFVDPIIAAVKYARGCTHEMARDAAIDVLLDYLEAPERFDPQRGRLFAYLAQSAKNTVTDWQRSATRRQAREEKFGLLFELLGRSPKDCLEQSAEVKRVVERIEQSDLSQVDRAFLGLMLQGERSTQRFAEVLGLGALPAVDIQREVKRNRDRIMKWLVRFGREVFGDES</sequence>
<organism evidence="2 5">
    <name type="scientific">Myxococcus virescens</name>
    <dbReference type="NCBI Taxonomy" id="83456"/>
    <lineage>
        <taxon>Bacteria</taxon>
        <taxon>Pseudomonadati</taxon>
        <taxon>Myxococcota</taxon>
        <taxon>Myxococcia</taxon>
        <taxon>Myxococcales</taxon>
        <taxon>Cystobacterineae</taxon>
        <taxon>Myxococcaceae</taxon>
        <taxon>Myxococcus</taxon>
    </lineage>
</organism>
<proteinExistence type="predicted"/>
<dbReference type="Proteomes" id="UP000198717">
    <property type="component" value="Unassembled WGS sequence"/>
</dbReference>
<name>A0A511H423_9BACT</name>
<keyword evidence="4" id="KW-1185">Reference proteome</keyword>
<evidence type="ECO:0000313" key="5">
    <source>
        <dbReference type="Proteomes" id="UP000321224"/>
    </source>
</evidence>
<evidence type="ECO:0000313" key="3">
    <source>
        <dbReference type="EMBL" id="SDE97837.1"/>
    </source>
</evidence>
<dbReference type="Proteomes" id="UP000321224">
    <property type="component" value="Unassembled WGS sequence"/>
</dbReference>
<dbReference type="GO" id="GO:0006352">
    <property type="term" value="P:DNA-templated transcription initiation"/>
    <property type="evidence" value="ECO:0007669"/>
    <property type="project" value="InterPro"/>
</dbReference>
<protein>
    <submittedName>
        <fullName evidence="3">RNA polymerase sigma-70 factor, ECF subfamily</fullName>
    </submittedName>
</protein>
<accession>A0A511H423</accession>
<dbReference type="SUPFAM" id="SSF88946">
    <property type="entry name" value="Sigma2 domain of RNA polymerase sigma factors"/>
    <property type="match status" value="1"/>
</dbReference>
<dbReference type="GO" id="GO:0003700">
    <property type="term" value="F:DNA-binding transcription factor activity"/>
    <property type="evidence" value="ECO:0007669"/>
    <property type="project" value="InterPro"/>
</dbReference>